<name>A0A7C3VMI8_9CYAN</name>
<feature type="transmembrane region" description="Helical" evidence="2">
    <location>
        <begin position="12"/>
        <end position="32"/>
    </location>
</feature>
<proteinExistence type="predicted"/>
<dbReference type="AlphaFoldDB" id="A0A7C3VMI8"/>
<comment type="caution">
    <text evidence="3">The sequence shown here is derived from an EMBL/GenBank/DDBJ whole genome shotgun (WGS) entry which is preliminary data.</text>
</comment>
<feature type="transmembrane region" description="Helical" evidence="2">
    <location>
        <begin position="44"/>
        <end position="65"/>
    </location>
</feature>
<feature type="transmembrane region" description="Helical" evidence="2">
    <location>
        <begin position="216"/>
        <end position="235"/>
    </location>
</feature>
<feature type="transmembrane region" description="Helical" evidence="2">
    <location>
        <begin position="170"/>
        <end position="195"/>
    </location>
</feature>
<feature type="transmembrane region" description="Helical" evidence="2">
    <location>
        <begin position="128"/>
        <end position="150"/>
    </location>
</feature>
<keyword evidence="2" id="KW-1133">Transmembrane helix</keyword>
<protein>
    <submittedName>
        <fullName evidence="3">Uncharacterized protein</fullName>
    </submittedName>
</protein>
<feature type="transmembrane region" description="Helical" evidence="2">
    <location>
        <begin position="85"/>
        <end position="107"/>
    </location>
</feature>
<feature type="transmembrane region" description="Helical" evidence="2">
    <location>
        <begin position="399"/>
        <end position="417"/>
    </location>
</feature>
<sequence length="471" mass="52868">MYALNVSDYAVNINYTTLAVCISYILINFRYFTNFLKLEPVFSLLLPSILLPFLVLLAYCIPFVWALFDKEFRLTHFSLEHLETAVIIAFVSTTLLLIGIVVGRRNLFSRFFASPVDRSMDLIFFDQLGDTITLILVIADILVFPFAFALKIELIFGSGIRGLVVDNEVLFRLVPFARILLSIFTIISGMIFAYRPSNKIIFIIPFLDTLQQLLKLSRAFFLPIVLFGIASTFAGKKWPKWIYYMAPIGAVIGGSAAIGARKVSGQGLSGISAGFGQVNSDMIDSIRNFFEANAVIGIISTVARFRDDSRNLLDGALAWIQSILPIPTFFELTGSHLSVAALLKIKHAGIPMPALGEIFFQMGWIGLGLFFVFGFVLGKIEGKLIGHTLICGKAYWPDILIWMSLLFCFILSLHSPSRSASRLFVYSVLFIWAVKNFIIPNSQTKLAKHKTSIKSTKNHQNRRKRYENYAE</sequence>
<feature type="transmembrane region" description="Helical" evidence="2">
    <location>
        <begin position="241"/>
        <end position="260"/>
    </location>
</feature>
<gene>
    <name evidence="3" type="ORF">ENR15_00135</name>
</gene>
<evidence type="ECO:0000256" key="2">
    <source>
        <dbReference type="SAM" id="Phobius"/>
    </source>
</evidence>
<feature type="transmembrane region" description="Helical" evidence="2">
    <location>
        <begin position="423"/>
        <end position="440"/>
    </location>
</feature>
<reference evidence="3" key="1">
    <citation type="journal article" date="2020" name="mSystems">
        <title>Genome- and Community-Level Interaction Insights into Carbon Utilization and Element Cycling Functions of Hydrothermarchaeota in Hydrothermal Sediment.</title>
        <authorList>
            <person name="Zhou Z."/>
            <person name="Liu Y."/>
            <person name="Xu W."/>
            <person name="Pan J."/>
            <person name="Luo Z.H."/>
            <person name="Li M."/>
        </authorList>
    </citation>
    <scope>NUCLEOTIDE SEQUENCE [LARGE SCALE GENOMIC DNA]</scope>
    <source>
        <strain evidence="3">SpSt-374</strain>
    </source>
</reference>
<feature type="region of interest" description="Disordered" evidence="1">
    <location>
        <begin position="449"/>
        <end position="471"/>
    </location>
</feature>
<evidence type="ECO:0000313" key="3">
    <source>
        <dbReference type="EMBL" id="HGF99110.1"/>
    </source>
</evidence>
<keyword evidence="2" id="KW-0472">Membrane</keyword>
<evidence type="ECO:0000256" key="1">
    <source>
        <dbReference type="SAM" id="MobiDB-lite"/>
    </source>
</evidence>
<keyword evidence="2" id="KW-0812">Transmembrane</keyword>
<dbReference type="EMBL" id="DSPX01000002">
    <property type="protein sequence ID" value="HGF99110.1"/>
    <property type="molecule type" value="Genomic_DNA"/>
</dbReference>
<accession>A0A7C3VMI8</accession>
<organism evidence="3">
    <name type="scientific">Planktothricoides sp. SpSt-374</name>
    <dbReference type="NCBI Taxonomy" id="2282167"/>
    <lineage>
        <taxon>Bacteria</taxon>
        <taxon>Bacillati</taxon>
        <taxon>Cyanobacteriota</taxon>
        <taxon>Cyanophyceae</taxon>
        <taxon>Oscillatoriophycideae</taxon>
        <taxon>Oscillatoriales</taxon>
        <taxon>Oscillatoriaceae</taxon>
        <taxon>Planktothricoides</taxon>
    </lineage>
</organism>
<feature type="transmembrane region" description="Helical" evidence="2">
    <location>
        <begin position="358"/>
        <end position="378"/>
    </location>
</feature>
<feature type="compositionally biased region" description="Basic residues" evidence="1">
    <location>
        <begin position="449"/>
        <end position="465"/>
    </location>
</feature>